<sequence>MSRHSGGSGELPLDDEIGREQEYVSMLYDRLDGLREQAAQRLTAELRNTGGTLQDRSQRDSSVAMYADQVEQFSAVENGLCFGRLDGDDDSRRYIGRLGIFDTTGDYDPLLMDWRAP</sequence>
<dbReference type="AlphaFoldDB" id="A0A318NMH0"/>
<dbReference type="EMBL" id="PYBV01000010">
    <property type="protein sequence ID" value="PYC72967.1"/>
    <property type="molecule type" value="Genomic_DNA"/>
</dbReference>
<keyword evidence="1" id="KW-0378">Hydrolase</keyword>
<keyword evidence="2" id="KW-1185">Reference proteome</keyword>
<dbReference type="GO" id="GO:0004386">
    <property type="term" value="F:helicase activity"/>
    <property type="evidence" value="ECO:0007669"/>
    <property type="project" value="UniProtKB-KW"/>
</dbReference>
<keyword evidence="1" id="KW-0547">Nucleotide-binding</keyword>
<reference evidence="1 2" key="1">
    <citation type="submission" date="2018-03" db="EMBL/GenBank/DDBJ databases">
        <title>Bioinformatic expansion and discovery of thiopeptide antibiotics.</title>
        <authorList>
            <person name="Schwalen C.J."/>
            <person name="Hudson G.A."/>
            <person name="Mitchell D.A."/>
        </authorList>
    </citation>
    <scope>NUCLEOTIDE SEQUENCE [LARGE SCALE GENOMIC DNA]</scope>
    <source>
        <strain evidence="1 2">NRRL 8041</strain>
    </source>
</reference>
<accession>A0A318NMH0</accession>
<dbReference type="Proteomes" id="UP000248333">
    <property type="component" value="Unassembled WGS sequence"/>
</dbReference>
<protein>
    <submittedName>
        <fullName evidence="1">Helicase</fullName>
    </submittedName>
</protein>
<proteinExistence type="predicted"/>
<keyword evidence="1" id="KW-0067">ATP-binding</keyword>
<comment type="caution">
    <text evidence="1">The sequence shown here is derived from an EMBL/GenBank/DDBJ whole genome shotgun (WGS) entry which is preliminary data.</text>
</comment>
<evidence type="ECO:0000313" key="1">
    <source>
        <dbReference type="EMBL" id="PYC72967.1"/>
    </source>
</evidence>
<gene>
    <name evidence="1" type="ORF">C7C45_07625</name>
</gene>
<keyword evidence="1" id="KW-0347">Helicase</keyword>
<feature type="non-terminal residue" evidence="1">
    <location>
        <position position="117"/>
    </location>
</feature>
<evidence type="ECO:0000313" key="2">
    <source>
        <dbReference type="Proteomes" id="UP000248333"/>
    </source>
</evidence>
<organism evidence="1 2">
    <name type="scientific">Micromonospora arborensis</name>
    <dbReference type="NCBI Taxonomy" id="2116518"/>
    <lineage>
        <taxon>Bacteria</taxon>
        <taxon>Bacillati</taxon>
        <taxon>Actinomycetota</taxon>
        <taxon>Actinomycetes</taxon>
        <taxon>Micromonosporales</taxon>
        <taxon>Micromonosporaceae</taxon>
        <taxon>Micromonospora</taxon>
    </lineage>
</organism>
<name>A0A318NMH0_9ACTN</name>